<reference evidence="11" key="2">
    <citation type="submission" date="2017-05" db="UniProtKB">
        <authorList>
            <consortium name="EnsemblMetazoa"/>
        </authorList>
    </citation>
    <scope>IDENTIFICATION</scope>
</reference>
<dbReference type="SUPFAM" id="SSF50998">
    <property type="entry name" value="Quinoprotein alcohol dehydrogenase-like"/>
    <property type="match status" value="1"/>
</dbReference>
<dbReference type="STRING" id="400682.A0A1X7VE11"/>
<sequence>MGGVYPRAAVMSIQVSTANDVKVYNISTGKSLPEWISERKRRSLLKNDESLRRRIELIQDFKMPTATNVVTLTPDSQYIFTAGVYKPRICCYDTSQLSMKFERCVDNEVVAMTMLSEDYSKFVLLETNRKLEFHVQHGHYYSTRIPTFGRDMTYHYPSCDLYIAASGSDIYRLNLEQGMFLSSLTTVGSGSNAISLCKEHQLLAVGTEAGRIECFDPRSRSRVGILSVTTDNSPVTAVKFNNALTLAVGTGGGVVKLYDIRSSVPFAVKEHHYQLPIQSVSFHSHDDLVLSADKKAVRIWDISDCTPFTSIEPEHDINSMCPVPETGLIFLGVEHSQVLSYFIPSLGPAPKWCSFLDSLTEELEETPQSNIYDDYKFVTPKDLEELGLSHLIGTNLLRAYMHGYFIDIRLYHKARSIAQPFAYEEYRKNKIREKIEEERQNRVQKKALPKVNRELAKKLMSTDETSNDKKKGKAKKTEANPMTDDRFSALFSNPDFQVDTDSQEYKQLNPLLSQAMKLHDKTMEEEEEEGEEEDEYEEREYIKTRLPFPRPTEPVISIEKGDVRKGNGQLSKLLLGERLMDSEPQDKRETIETSTGGASIGNALSTFTIRKESAVKQKQASIVHRRERKSIRRSASNILPKRKKGQGVYWKGRRIK</sequence>
<dbReference type="InterPro" id="IPR056551">
    <property type="entry name" value="Beta-prop_NOL10_N"/>
</dbReference>
<feature type="region of interest" description="Disordered" evidence="7">
    <location>
        <begin position="456"/>
        <end position="485"/>
    </location>
</feature>
<keyword evidence="6" id="KW-0539">Nucleus</keyword>
<dbReference type="Gene3D" id="2.130.10.10">
    <property type="entry name" value="YVTN repeat-like/Quinoprotein amine dehydrogenase"/>
    <property type="match status" value="1"/>
</dbReference>
<dbReference type="InterPro" id="IPR001680">
    <property type="entry name" value="WD40_rpt"/>
</dbReference>
<gene>
    <name evidence="11" type="primary">100640278</name>
</gene>
<dbReference type="GO" id="GO:0030686">
    <property type="term" value="C:90S preribosome"/>
    <property type="evidence" value="ECO:0007669"/>
    <property type="project" value="TreeGrafter"/>
</dbReference>
<comment type="subcellular location">
    <subcellularLocation>
        <location evidence="1">Nucleus</location>
        <location evidence="1">Nucleolus</location>
    </subcellularLocation>
</comment>
<keyword evidence="12" id="KW-1185">Reference proteome</keyword>
<dbReference type="GO" id="GO:0000462">
    <property type="term" value="P:maturation of SSU-rRNA from tricistronic rRNA transcript (SSU-rRNA, 5.8S rRNA, LSU-rRNA)"/>
    <property type="evidence" value="ECO:0007669"/>
    <property type="project" value="TreeGrafter"/>
</dbReference>
<name>A0A1X7VE11_AMPQE</name>
<dbReference type="SMART" id="SM00320">
    <property type="entry name" value="WD40"/>
    <property type="match status" value="4"/>
</dbReference>
<evidence type="ECO:0000256" key="7">
    <source>
        <dbReference type="SAM" id="MobiDB-lite"/>
    </source>
</evidence>
<keyword evidence="4" id="KW-0853">WD repeat</keyword>
<feature type="domain" description="Nucleolar protein 10-like N-terminal" evidence="10">
    <location>
        <begin position="13"/>
        <end position="366"/>
    </location>
</feature>
<evidence type="ECO:0000259" key="8">
    <source>
        <dbReference type="Pfam" id="PF08159"/>
    </source>
</evidence>
<accession>A0A1X7VE11</accession>
<comment type="similarity">
    <text evidence="2">Belongs to the WD repeat NOL10/ENP2 family.</text>
</comment>
<dbReference type="EnsemblMetazoa" id="XM_019993697.1">
    <property type="protein sequence ID" value="XP_019849256.1"/>
    <property type="gene ID" value="LOC100640278"/>
</dbReference>
<evidence type="ECO:0000259" key="9">
    <source>
        <dbReference type="Pfam" id="PF23097"/>
    </source>
</evidence>
<dbReference type="Pfam" id="PF23098">
    <property type="entry name" value="Beta-prop_NOL10_N"/>
    <property type="match status" value="1"/>
</dbReference>
<dbReference type="Pfam" id="PF23097">
    <property type="entry name" value="NOL10_2nd"/>
    <property type="match status" value="1"/>
</dbReference>
<dbReference type="PANTHER" id="PTHR14927:SF0">
    <property type="entry name" value="NUCLEOLAR PROTEIN 10"/>
    <property type="match status" value="1"/>
</dbReference>
<evidence type="ECO:0000256" key="2">
    <source>
        <dbReference type="ARBA" id="ARBA00005264"/>
    </source>
</evidence>
<dbReference type="InterPro" id="IPR012580">
    <property type="entry name" value="NUC153"/>
</dbReference>
<feature type="region of interest" description="Disordered" evidence="7">
    <location>
        <begin position="618"/>
        <end position="656"/>
    </location>
</feature>
<dbReference type="Proteomes" id="UP000007879">
    <property type="component" value="Unassembled WGS sequence"/>
</dbReference>
<dbReference type="InterPro" id="IPR015943">
    <property type="entry name" value="WD40/YVTN_repeat-like_dom_sf"/>
</dbReference>
<organism evidence="11">
    <name type="scientific">Amphimedon queenslandica</name>
    <name type="common">Sponge</name>
    <dbReference type="NCBI Taxonomy" id="400682"/>
    <lineage>
        <taxon>Eukaryota</taxon>
        <taxon>Metazoa</taxon>
        <taxon>Porifera</taxon>
        <taxon>Demospongiae</taxon>
        <taxon>Heteroscleromorpha</taxon>
        <taxon>Haplosclerida</taxon>
        <taxon>Niphatidae</taxon>
        <taxon>Amphimedon</taxon>
    </lineage>
</organism>
<keyword evidence="5" id="KW-0677">Repeat</keyword>
<evidence type="ECO:0000256" key="6">
    <source>
        <dbReference type="ARBA" id="ARBA00023242"/>
    </source>
</evidence>
<dbReference type="InterPro" id="IPR056550">
    <property type="entry name" value="NOL10_2nd"/>
</dbReference>
<dbReference type="eggNOG" id="KOG2321">
    <property type="taxonomic scope" value="Eukaryota"/>
</dbReference>
<protein>
    <recommendedName>
        <fullName evidence="3">Nucleolar protein 10</fullName>
    </recommendedName>
</protein>
<feature type="domain" description="NUC153" evidence="8">
    <location>
        <begin position="484"/>
        <end position="510"/>
    </location>
</feature>
<evidence type="ECO:0000256" key="1">
    <source>
        <dbReference type="ARBA" id="ARBA00004604"/>
    </source>
</evidence>
<dbReference type="KEGG" id="aqu:100640278"/>
<evidence type="ECO:0000313" key="11">
    <source>
        <dbReference type="EnsemblMetazoa" id="Aqu2.1.38545_001"/>
    </source>
</evidence>
<dbReference type="OrthoDB" id="273340at2759"/>
<feature type="domain" description="Nucleolar protein 10-like second" evidence="9">
    <location>
        <begin position="371"/>
        <end position="419"/>
    </location>
</feature>
<evidence type="ECO:0000259" key="10">
    <source>
        <dbReference type="Pfam" id="PF23098"/>
    </source>
</evidence>
<dbReference type="Pfam" id="PF08159">
    <property type="entry name" value="NUC153"/>
    <property type="match status" value="1"/>
</dbReference>
<dbReference type="FunCoup" id="A0A1X7VE11">
    <property type="interactions" value="905"/>
</dbReference>
<feature type="compositionally biased region" description="Basic residues" evidence="7">
    <location>
        <begin position="640"/>
        <end position="656"/>
    </location>
</feature>
<dbReference type="InParanoid" id="A0A1X7VE11"/>
<feature type="compositionally biased region" description="Basic residues" evidence="7">
    <location>
        <begin position="623"/>
        <end position="632"/>
    </location>
</feature>
<dbReference type="PANTHER" id="PTHR14927">
    <property type="entry name" value="NUCLEOLAR PROTEIN 10"/>
    <property type="match status" value="1"/>
</dbReference>
<proteinExistence type="inferred from homology"/>
<dbReference type="InterPro" id="IPR011047">
    <property type="entry name" value="Quinoprotein_ADH-like_sf"/>
</dbReference>
<evidence type="ECO:0000256" key="4">
    <source>
        <dbReference type="ARBA" id="ARBA00022574"/>
    </source>
</evidence>
<reference evidence="12" key="1">
    <citation type="journal article" date="2010" name="Nature">
        <title>The Amphimedon queenslandica genome and the evolution of animal complexity.</title>
        <authorList>
            <person name="Srivastava M."/>
            <person name="Simakov O."/>
            <person name="Chapman J."/>
            <person name="Fahey B."/>
            <person name="Gauthier M.E."/>
            <person name="Mitros T."/>
            <person name="Richards G.S."/>
            <person name="Conaco C."/>
            <person name="Dacre M."/>
            <person name="Hellsten U."/>
            <person name="Larroux C."/>
            <person name="Putnam N.H."/>
            <person name="Stanke M."/>
            <person name="Adamska M."/>
            <person name="Darling A."/>
            <person name="Degnan S.M."/>
            <person name="Oakley T.H."/>
            <person name="Plachetzki D.C."/>
            <person name="Zhai Y."/>
            <person name="Adamski M."/>
            <person name="Calcino A."/>
            <person name="Cummins S.F."/>
            <person name="Goodstein D.M."/>
            <person name="Harris C."/>
            <person name="Jackson D.J."/>
            <person name="Leys S.P."/>
            <person name="Shu S."/>
            <person name="Woodcroft B.J."/>
            <person name="Vervoort M."/>
            <person name="Kosik K.S."/>
            <person name="Manning G."/>
            <person name="Degnan B.M."/>
            <person name="Rokhsar D.S."/>
        </authorList>
    </citation>
    <scope>NUCLEOTIDE SEQUENCE [LARGE SCALE GENOMIC DNA]</scope>
</reference>
<dbReference type="InterPro" id="IPR040382">
    <property type="entry name" value="NOL10/Enp2"/>
</dbReference>
<evidence type="ECO:0000256" key="3">
    <source>
        <dbReference type="ARBA" id="ARBA00015517"/>
    </source>
</evidence>
<dbReference type="EnsemblMetazoa" id="Aqu2.1.38545_001">
    <property type="protein sequence ID" value="Aqu2.1.38545_001"/>
    <property type="gene ID" value="Aqu2.1.38545"/>
</dbReference>
<dbReference type="AlphaFoldDB" id="A0A1X7VE11"/>
<evidence type="ECO:0000256" key="5">
    <source>
        <dbReference type="ARBA" id="ARBA00022737"/>
    </source>
</evidence>
<dbReference type="GO" id="GO:0032040">
    <property type="term" value="C:small-subunit processome"/>
    <property type="evidence" value="ECO:0007669"/>
    <property type="project" value="TreeGrafter"/>
</dbReference>
<evidence type="ECO:0000313" key="12">
    <source>
        <dbReference type="Proteomes" id="UP000007879"/>
    </source>
</evidence>